<keyword evidence="2" id="KW-0813">Transport</keyword>
<dbReference type="EMBL" id="BAABHF010000026">
    <property type="protein sequence ID" value="GAA4502139.1"/>
    <property type="molecule type" value="Genomic_DNA"/>
</dbReference>
<keyword evidence="4 7" id="KW-0812">Transmembrane</keyword>
<comment type="caution">
    <text evidence="9">The sequence shown here is derived from an EMBL/GenBank/DDBJ whole genome shotgun (WGS) entry which is preliminary data.</text>
</comment>
<evidence type="ECO:0000256" key="4">
    <source>
        <dbReference type="ARBA" id="ARBA00022692"/>
    </source>
</evidence>
<feature type="transmembrane region" description="Helical" evidence="7">
    <location>
        <begin position="124"/>
        <end position="145"/>
    </location>
</feature>
<name>A0ABP8QF55_9ACTN</name>
<comment type="subcellular location">
    <subcellularLocation>
        <location evidence="1">Cell membrane</location>
        <topology evidence="1">Multi-pass membrane protein</topology>
    </subcellularLocation>
</comment>
<dbReference type="InterPro" id="IPR005829">
    <property type="entry name" value="Sugar_transporter_CS"/>
</dbReference>
<feature type="transmembrane region" description="Helical" evidence="7">
    <location>
        <begin position="348"/>
        <end position="366"/>
    </location>
</feature>
<feature type="transmembrane region" description="Helical" evidence="7">
    <location>
        <begin position="216"/>
        <end position="234"/>
    </location>
</feature>
<evidence type="ECO:0000313" key="10">
    <source>
        <dbReference type="Proteomes" id="UP001500503"/>
    </source>
</evidence>
<feature type="transmembrane region" description="Helical" evidence="7">
    <location>
        <begin position="283"/>
        <end position="306"/>
    </location>
</feature>
<keyword evidence="10" id="KW-1185">Reference proteome</keyword>
<feature type="transmembrane region" description="Helical" evidence="7">
    <location>
        <begin position="240"/>
        <end position="263"/>
    </location>
</feature>
<feature type="transmembrane region" description="Helical" evidence="7">
    <location>
        <begin position="95"/>
        <end position="112"/>
    </location>
</feature>
<dbReference type="Gene3D" id="1.20.1720.10">
    <property type="entry name" value="Multidrug resistance protein D"/>
    <property type="match status" value="1"/>
</dbReference>
<dbReference type="InterPro" id="IPR020846">
    <property type="entry name" value="MFS_dom"/>
</dbReference>
<evidence type="ECO:0000259" key="8">
    <source>
        <dbReference type="PROSITE" id="PS50850"/>
    </source>
</evidence>
<evidence type="ECO:0000256" key="5">
    <source>
        <dbReference type="ARBA" id="ARBA00022989"/>
    </source>
</evidence>
<dbReference type="Proteomes" id="UP001500503">
    <property type="component" value="Unassembled WGS sequence"/>
</dbReference>
<protein>
    <submittedName>
        <fullName evidence="9">MFS transporter</fullName>
    </submittedName>
</protein>
<dbReference type="PANTHER" id="PTHR42718">
    <property type="entry name" value="MAJOR FACILITATOR SUPERFAMILY MULTIDRUG TRANSPORTER MFSC"/>
    <property type="match status" value="1"/>
</dbReference>
<proteinExistence type="predicted"/>
<dbReference type="PROSITE" id="PS50850">
    <property type="entry name" value="MFS"/>
    <property type="match status" value="1"/>
</dbReference>
<feature type="transmembrane region" description="Helical" evidence="7">
    <location>
        <begin position="185"/>
        <end position="204"/>
    </location>
</feature>
<dbReference type="InterPro" id="IPR036259">
    <property type="entry name" value="MFS_trans_sf"/>
</dbReference>
<accession>A0ABP8QF55</accession>
<dbReference type="InterPro" id="IPR011701">
    <property type="entry name" value="MFS"/>
</dbReference>
<dbReference type="PANTHER" id="PTHR42718:SF46">
    <property type="entry name" value="BLR6921 PROTEIN"/>
    <property type="match status" value="1"/>
</dbReference>
<dbReference type="Pfam" id="PF07690">
    <property type="entry name" value="MFS_1"/>
    <property type="match status" value="1"/>
</dbReference>
<keyword evidence="6 7" id="KW-0472">Membrane</keyword>
<dbReference type="Gene3D" id="1.20.1250.20">
    <property type="entry name" value="MFS general substrate transporter like domains"/>
    <property type="match status" value="1"/>
</dbReference>
<feature type="transmembrane region" description="Helical" evidence="7">
    <location>
        <begin position="453"/>
        <end position="474"/>
    </location>
</feature>
<dbReference type="PROSITE" id="PS00216">
    <property type="entry name" value="SUGAR_TRANSPORT_1"/>
    <property type="match status" value="1"/>
</dbReference>
<evidence type="ECO:0000256" key="1">
    <source>
        <dbReference type="ARBA" id="ARBA00004651"/>
    </source>
</evidence>
<evidence type="ECO:0000256" key="6">
    <source>
        <dbReference type="ARBA" id="ARBA00023136"/>
    </source>
</evidence>
<dbReference type="SUPFAM" id="SSF103473">
    <property type="entry name" value="MFS general substrate transporter"/>
    <property type="match status" value="1"/>
</dbReference>
<gene>
    <name evidence="9" type="ORF">GCM10023191_053270</name>
</gene>
<evidence type="ECO:0000313" key="9">
    <source>
        <dbReference type="EMBL" id="GAA4502139.1"/>
    </source>
</evidence>
<feature type="transmembrane region" description="Helical" evidence="7">
    <location>
        <begin position="408"/>
        <end position="433"/>
    </location>
</feature>
<organism evidence="9 10">
    <name type="scientific">Actinoallomurus oryzae</name>
    <dbReference type="NCBI Taxonomy" id="502180"/>
    <lineage>
        <taxon>Bacteria</taxon>
        <taxon>Bacillati</taxon>
        <taxon>Actinomycetota</taxon>
        <taxon>Actinomycetes</taxon>
        <taxon>Streptosporangiales</taxon>
        <taxon>Thermomonosporaceae</taxon>
        <taxon>Actinoallomurus</taxon>
    </lineage>
</organism>
<reference evidence="10" key="1">
    <citation type="journal article" date="2019" name="Int. J. Syst. Evol. Microbiol.">
        <title>The Global Catalogue of Microorganisms (GCM) 10K type strain sequencing project: providing services to taxonomists for standard genome sequencing and annotation.</title>
        <authorList>
            <consortium name="The Broad Institute Genomics Platform"/>
            <consortium name="The Broad Institute Genome Sequencing Center for Infectious Disease"/>
            <person name="Wu L."/>
            <person name="Ma J."/>
        </authorList>
    </citation>
    <scope>NUCLEOTIDE SEQUENCE [LARGE SCALE GENOMIC DNA]</scope>
    <source>
        <strain evidence="10">JCM 17933</strain>
    </source>
</reference>
<sequence>MTTTVTPESLLSDNDLPRRQRWPARLWGVLAVLSLVLFLDGLDVSMVGVALPSIGTELHLTTSSLQWIVSGYVLGYGGLLLLGGRTADLLGRRRVFLIALAVFAVASLLGGLVDSGPLLIATRFVKGVSAAFTAPTGLSIITTTFAEGRMRNKALSIYTVFGASGYSSGLIFGGLMTGIGWRWTFLMPVPIAIVALTAGLALIPRDTPASSGGHDILGALTSTGAMLVLVYDLVSAPARGWTSPVTLALFAAVIVLLIAFVYVERRVRHPLVRLGILRKGTLVRANLAIVALFGSYTSFQFIITLYLQDVLGWAPLKMALALLPAGLLVALSAPFAGTMIDRFGTARFIVGGLAAMSAGYVLFLPIGTHPVYVTAILPTAVLLGVGFALGFPSINVQATAGIHDDEQGLAAGLVQTAAQVGAALVLAVTTALISGDGPPARTAAGVLAEYRPGLVFVTFVAVAGLAMALVPFAVRRRARHVGAHRAEIVPAEVEEAEAA</sequence>
<feature type="domain" description="Major facilitator superfamily (MFS) profile" evidence="8">
    <location>
        <begin position="29"/>
        <end position="478"/>
    </location>
</feature>
<evidence type="ECO:0000256" key="7">
    <source>
        <dbReference type="SAM" id="Phobius"/>
    </source>
</evidence>
<dbReference type="CDD" id="cd17321">
    <property type="entry name" value="MFS_MMR_MDR_like"/>
    <property type="match status" value="1"/>
</dbReference>
<keyword evidence="3" id="KW-1003">Cell membrane</keyword>
<feature type="transmembrane region" description="Helical" evidence="7">
    <location>
        <begin position="64"/>
        <end position="83"/>
    </location>
</feature>
<evidence type="ECO:0000256" key="3">
    <source>
        <dbReference type="ARBA" id="ARBA00022475"/>
    </source>
</evidence>
<feature type="transmembrane region" description="Helical" evidence="7">
    <location>
        <begin position="26"/>
        <end position="52"/>
    </location>
</feature>
<feature type="transmembrane region" description="Helical" evidence="7">
    <location>
        <begin position="318"/>
        <end position="336"/>
    </location>
</feature>
<feature type="transmembrane region" description="Helical" evidence="7">
    <location>
        <begin position="157"/>
        <end position="179"/>
    </location>
</feature>
<keyword evidence="5 7" id="KW-1133">Transmembrane helix</keyword>
<evidence type="ECO:0000256" key="2">
    <source>
        <dbReference type="ARBA" id="ARBA00022448"/>
    </source>
</evidence>
<dbReference type="RefSeq" id="WP_345468580.1">
    <property type="nucleotide sequence ID" value="NZ_BAABHF010000026.1"/>
</dbReference>
<feature type="transmembrane region" description="Helical" evidence="7">
    <location>
        <begin position="372"/>
        <end position="396"/>
    </location>
</feature>